<evidence type="ECO:0000256" key="8">
    <source>
        <dbReference type="ARBA" id="ARBA00022989"/>
    </source>
</evidence>
<evidence type="ECO:0000256" key="2">
    <source>
        <dbReference type="ARBA" id="ARBA00009592"/>
    </source>
</evidence>
<dbReference type="PANTHER" id="PTHR48061">
    <property type="entry name" value="LEUCINE-RICH REPEAT RECEPTOR PROTEIN KINASE EMS1-LIKE-RELATED"/>
    <property type="match status" value="1"/>
</dbReference>
<evidence type="ECO:0000256" key="13">
    <source>
        <dbReference type="SAM" id="SignalP"/>
    </source>
</evidence>
<reference evidence="15" key="1">
    <citation type="submission" date="2014-03" db="EMBL/GenBank/DDBJ databases">
        <title>Identification of hop wilt resistance genes.</title>
        <authorList>
            <person name="Majer A."/>
            <person name="Javornik B."/>
            <person name="Jakse J."/>
        </authorList>
    </citation>
    <scope>NUCLEOTIDE SEQUENCE</scope>
</reference>
<organism evidence="15">
    <name type="scientific">Humulus lupulus</name>
    <name type="common">European hop</name>
    <dbReference type="NCBI Taxonomy" id="3486"/>
    <lineage>
        <taxon>Eukaryota</taxon>
        <taxon>Viridiplantae</taxon>
        <taxon>Streptophyta</taxon>
        <taxon>Embryophyta</taxon>
        <taxon>Tracheophyta</taxon>
        <taxon>Spermatophyta</taxon>
        <taxon>Magnoliopsida</taxon>
        <taxon>eudicotyledons</taxon>
        <taxon>Gunneridae</taxon>
        <taxon>Pentapetalae</taxon>
        <taxon>rosids</taxon>
        <taxon>fabids</taxon>
        <taxon>Rosales</taxon>
        <taxon>Cannabaceae</taxon>
        <taxon>Humulus</taxon>
    </lineage>
</organism>
<keyword evidence="9 12" id="KW-0472">Membrane</keyword>
<dbReference type="Gene3D" id="3.80.10.10">
    <property type="entry name" value="Ribonuclease Inhibitor"/>
    <property type="match status" value="3"/>
</dbReference>
<dbReference type="Pfam" id="PF13855">
    <property type="entry name" value="LRR_8"/>
    <property type="match status" value="1"/>
</dbReference>
<evidence type="ECO:0000256" key="3">
    <source>
        <dbReference type="ARBA" id="ARBA00022475"/>
    </source>
</evidence>
<dbReference type="EMBL" id="KJ647442">
    <property type="protein sequence ID" value="AIE39610.1"/>
    <property type="molecule type" value="Genomic_DNA"/>
</dbReference>
<evidence type="ECO:0000256" key="5">
    <source>
        <dbReference type="ARBA" id="ARBA00022692"/>
    </source>
</evidence>
<comment type="similarity">
    <text evidence="2">Belongs to the RLP family.</text>
</comment>
<keyword evidence="8 12" id="KW-1133">Transmembrane helix</keyword>
<evidence type="ECO:0000256" key="11">
    <source>
        <dbReference type="ARBA" id="ARBA00023180"/>
    </source>
</evidence>
<dbReference type="Pfam" id="PF00560">
    <property type="entry name" value="LRR_1"/>
    <property type="match status" value="6"/>
</dbReference>
<sequence>MRIHQCSWLFLISFCLILLGVELHVVSGQCLTDQQSLLLQLKDNLIFNANKSTKLVTWSQNSDCSAWKGVTLDGEGRVTGLSLSNERISDGIHNSRLFRLQHLKSLDLSLNNFNSTIPDDIGNLSNLRYLNLSNAGFVGQVPITISHLTNLVTLDISTLLLLSISSLKLENPDLGMLVQNLSKLEELYLDGVNISAPGTEWCKALASSVRKVRVLSLSNCHLSGPLDESLEKLHYLSVIRLNDNNLSAMVPQWFADFSNLTSLALVSCGLFGNFPEKIFQVATLQNIVLAGNPNLQGFLPEFPQNNSLQRLVLSSSNFSGQLPTSIGNLWNLSRLDFSNCNFSRELPNSMGNLSQLVYLDLSFNKFTGPIPSFNMAKNLTQINLSYNMITGEIPSTHWEGLLKLVNIDLSSNNLEGQLPKSIFELGRLKILLLSSNKFNGTMQFDMIQKMRNLTSLDLSYNKLSVNASGKISTMLSFPQITTLKLASCELTTFPDLKKQSNLVHLDLSDNQLREEIPNWIWKLRALYFLNLSNNALTGGIPSSIGNLRRLESLDLSSNNLTGSIPISLASLDFLSHLNLSFNDLTGRIPQGGQFQTFLPNSFIGNKALCEIPLNNCPSYVGNKATVVSGNVFDWNLLIAEIGFIVGFTVVVMPLCVFYEMQEKVFRAC</sequence>
<protein>
    <submittedName>
        <fullName evidence="15">Truncated verticillium wilt resistance-like protein</fullName>
    </submittedName>
</protein>
<dbReference type="Pfam" id="PF13516">
    <property type="entry name" value="LRR_6"/>
    <property type="match status" value="1"/>
</dbReference>
<evidence type="ECO:0000259" key="14">
    <source>
        <dbReference type="Pfam" id="PF23598"/>
    </source>
</evidence>
<dbReference type="Pfam" id="PF23598">
    <property type="entry name" value="LRR_14"/>
    <property type="match status" value="1"/>
</dbReference>
<proteinExistence type="inferred from homology"/>
<evidence type="ECO:0000256" key="7">
    <source>
        <dbReference type="ARBA" id="ARBA00022737"/>
    </source>
</evidence>
<feature type="domain" description="Disease resistance R13L4/SHOC-2-like LRR" evidence="14">
    <location>
        <begin position="81"/>
        <end position="278"/>
    </location>
</feature>
<evidence type="ECO:0000313" key="15">
    <source>
        <dbReference type="EMBL" id="AIE39610.1"/>
    </source>
</evidence>
<accession>A0A068L6E6</accession>
<dbReference type="GO" id="GO:0005886">
    <property type="term" value="C:plasma membrane"/>
    <property type="evidence" value="ECO:0007669"/>
    <property type="project" value="UniProtKB-SubCell"/>
</dbReference>
<keyword evidence="6 13" id="KW-0732">Signal</keyword>
<dbReference type="SUPFAM" id="SSF52058">
    <property type="entry name" value="L domain-like"/>
    <property type="match status" value="1"/>
</dbReference>
<evidence type="ECO:0000256" key="6">
    <source>
        <dbReference type="ARBA" id="ARBA00022729"/>
    </source>
</evidence>
<dbReference type="SMART" id="SM00369">
    <property type="entry name" value="LRR_TYP"/>
    <property type="match status" value="6"/>
</dbReference>
<evidence type="ECO:0000256" key="10">
    <source>
        <dbReference type="ARBA" id="ARBA00023170"/>
    </source>
</evidence>
<name>A0A068L6E6_HUMLU</name>
<feature type="chain" id="PRO_5007371608" evidence="13">
    <location>
        <begin position="29"/>
        <end position="668"/>
    </location>
</feature>
<dbReference type="PRINTS" id="PR00019">
    <property type="entry name" value="LEURICHRPT"/>
</dbReference>
<keyword evidence="5 12" id="KW-0812">Transmembrane</keyword>
<feature type="transmembrane region" description="Helical" evidence="12">
    <location>
        <begin position="634"/>
        <end position="658"/>
    </location>
</feature>
<comment type="subcellular location">
    <subcellularLocation>
        <location evidence="1">Cell membrane</location>
        <topology evidence="1">Single-pass type I membrane protein</topology>
    </subcellularLocation>
</comment>
<dbReference type="AlphaFoldDB" id="A0A068L6E6"/>
<dbReference type="InterPro" id="IPR032675">
    <property type="entry name" value="LRR_dom_sf"/>
</dbReference>
<dbReference type="SUPFAM" id="SSF52047">
    <property type="entry name" value="RNI-like"/>
    <property type="match status" value="1"/>
</dbReference>
<keyword evidence="4" id="KW-0433">Leucine-rich repeat</keyword>
<evidence type="ECO:0000256" key="4">
    <source>
        <dbReference type="ARBA" id="ARBA00022614"/>
    </source>
</evidence>
<evidence type="ECO:0000256" key="1">
    <source>
        <dbReference type="ARBA" id="ARBA00004251"/>
    </source>
</evidence>
<keyword evidence="7" id="KW-0677">Repeat</keyword>
<dbReference type="PROSITE" id="PS51450">
    <property type="entry name" value="LRR"/>
    <property type="match status" value="1"/>
</dbReference>
<dbReference type="FunFam" id="3.80.10.10:FF:000095">
    <property type="entry name" value="LRR receptor-like serine/threonine-protein kinase GSO1"/>
    <property type="match status" value="1"/>
</dbReference>
<dbReference type="InterPro" id="IPR003591">
    <property type="entry name" value="Leu-rich_rpt_typical-subtyp"/>
</dbReference>
<evidence type="ECO:0000256" key="9">
    <source>
        <dbReference type="ARBA" id="ARBA00023136"/>
    </source>
</evidence>
<dbReference type="InterPro" id="IPR001611">
    <property type="entry name" value="Leu-rich_rpt"/>
</dbReference>
<dbReference type="InterPro" id="IPR046956">
    <property type="entry name" value="RLP23-like"/>
</dbReference>
<dbReference type="FunFam" id="3.80.10.10:FF:000111">
    <property type="entry name" value="LRR receptor-like serine/threonine-protein kinase ERECTA"/>
    <property type="match status" value="1"/>
</dbReference>
<evidence type="ECO:0000256" key="12">
    <source>
        <dbReference type="SAM" id="Phobius"/>
    </source>
</evidence>
<dbReference type="InterPro" id="IPR055414">
    <property type="entry name" value="LRR_R13L4/SHOC2-like"/>
</dbReference>
<feature type="signal peptide" evidence="13">
    <location>
        <begin position="1"/>
        <end position="28"/>
    </location>
</feature>
<keyword evidence="10" id="KW-0675">Receptor</keyword>
<keyword evidence="11" id="KW-0325">Glycoprotein</keyword>
<dbReference type="EMBL" id="KJ647445">
    <property type="protein sequence ID" value="AIE39613.1"/>
    <property type="molecule type" value="Genomic_DNA"/>
</dbReference>
<keyword evidence="3" id="KW-1003">Cell membrane</keyword>
<dbReference type="PANTHER" id="PTHR48061:SF2">
    <property type="entry name" value="RECEPTOR LIKE PROTEIN 30-LIKE"/>
    <property type="match status" value="1"/>
</dbReference>